<protein>
    <submittedName>
        <fullName evidence="2">LANO_0E11144g1_1</fullName>
    </submittedName>
</protein>
<feature type="region of interest" description="Disordered" evidence="1">
    <location>
        <begin position="604"/>
        <end position="703"/>
    </location>
</feature>
<reference evidence="3" key="1">
    <citation type="submission" date="2016-03" db="EMBL/GenBank/DDBJ databases">
        <authorList>
            <person name="Devillers Hugo."/>
        </authorList>
    </citation>
    <scope>NUCLEOTIDE SEQUENCE [LARGE SCALE GENOMIC DNA]</scope>
</reference>
<accession>A0A1G4JX68</accession>
<dbReference type="EMBL" id="LT598451">
    <property type="protein sequence ID" value="SCU95718.1"/>
    <property type="molecule type" value="Genomic_DNA"/>
</dbReference>
<feature type="compositionally biased region" description="Basic and acidic residues" evidence="1">
    <location>
        <begin position="312"/>
        <end position="330"/>
    </location>
</feature>
<feature type="compositionally biased region" description="Polar residues" evidence="1">
    <location>
        <begin position="47"/>
        <end position="67"/>
    </location>
</feature>
<dbReference type="Proteomes" id="UP000189911">
    <property type="component" value="Chromosome E"/>
</dbReference>
<feature type="region of interest" description="Disordered" evidence="1">
    <location>
        <begin position="1"/>
        <end position="351"/>
    </location>
</feature>
<evidence type="ECO:0000313" key="2">
    <source>
        <dbReference type="EMBL" id="SCU95718.1"/>
    </source>
</evidence>
<feature type="compositionally biased region" description="Polar residues" evidence="1">
    <location>
        <begin position="604"/>
        <end position="616"/>
    </location>
</feature>
<feature type="compositionally biased region" description="Low complexity" evidence="1">
    <location>
        <begin position="252"/>
        <end position="261"/>
    </location>
</feature>
<gene>
    <name evidence="2" type="ORF">LANO_0E11144G</name>
</gene>
<feature type="compositionally biased region" description="Polar residues" evidence="1">
    <location>
        <begin position="623"/>
        <end position="639"/>
    </location>
</feature>
<feature type="compositionally biased region" description="Polar residues" evidence="1">
    <location>
        <begin position="221"/>
        <end position="231"/>
    </location>
</feature>
<sequence length="722" mass="79418">MGLGIHRKSQKVPDLSRYDYHYQQKANSGPGNELSAAAAASAGRSKSLINSSSAKPQTRPQGVQGRSYSLRHGGNAGLSRPNYNSSERLGSLTKKRPPVNPSSRSNSMVTVQTTEIKDSMGRTQSITKRTVRRVNGYEYVETRTTTTTGGPQDPEKHFNEFTSDFSQDFENHQEPMDLDVEPVITDSRINSGVSDILREEDEDEDADDANFSDAMDYIPQPKTSSPRNAPATSRLKKSSKPRQVLSEEEQYAKALAAAQKKVYGDRPLDNMGSPTLPRSTRRMSSLRSPPPAAPPISDVNRKNSSRKVFASPKRDQSNSISDVRRPERTPTTHKNQSANLGVSPKARRMSDSEMYAKALEIARRKYNVEAASNDAQQPKQKPDQWSTQQTDFTPAGKPSGSNSKVKNFFNRVAQFSQDNYGYQNKKNWQNGAARESASFDESEKRNREPLDFNDIRQDKGIEDSTSDKRFQAKVNNVVQDKPHAKKDDASAFERNDDAWSDKVGHVHVDPAHVEPAHVALAHVEPVHAEPVHAEPVHAEPIHAEPVHAEPVHVEPVKAKLVKSEVAEVEPALVEPVQVAPVDGKLVVSKPAGVDAVLVRSSKGTANAVRNHNSESAQIPLPDSKSSSKATNGNNAQSPAFSAELQPPAALASSVSSSQANFSRQSVRGSVLGQLEDTLRPSNNNDSIKEVPETSPSEQPLKARKLNFFQKLFKRSRKNAKHH</sequence>
<feature type="compositionally biased region" description="Polar residues" evidence="1">
    <location>
        <begin position="373"/>
        <end position="392"/>
    </location>
</feature>
<evidence type="ECO:0000313" key="3">
    <source>
        <dbReference type="Proteomes" id="UP000189911"/>
    </source>
</evidence>
<keyword evidence="3" id="KW-1185">Reference proteome</keyword>
<feature type="compositionally biased region" description="Polar residues" evidence="1">
    <location>
        <begin position="413"/>
        <end position="430"/>
    </location>
</feature>
<feature type="compositionally biased region" description="Basic residues" evidence="1">
    <location>
        <begin position="1"/>
        <end position="10"/>
    </location>
</feature>
<proteinExistence type="predicted"/>
<dbReference type="AlphaFoldDB" id="A0A1G4JX68"/>
<name>A0A1G4JX68_9SACH</name>
<evidence type="ECO:0000256" key="1">
    <source>
        <dbReference type="SAM" id="MobiDB-lite"/>
    </source>
</evidence>
<feature type="compositionally biased region" description="Acidic residues" evidence="1">
    <location>
        <begin position="198"/>
        <end position="210"/>
    </location>
</feature>
<feature type="compositionally biased region" description="Basic and acidic residues" evidence="1">
    <location>
        <begin position="480"/>
        <end position="492"/>
    </location>
</feature>
<feature type="compositionally biased region" description="Low complexity" evidence="1">
    <location>
        <begin position="648"/>
        <end position="665"/>
    </location>
</feature>
<feature type="compositionally biased region" description="Low complexity" evidence="1">
    <location>
        <begin position="273"/>
        <end position="287"/>
    </location>
</feature>
<dbReference type="OrthoDB" id="4069015at2759"/>
<organism evidence="2 3">
    <name type="scientific">Lachancea nothofagi CBS 11611</name>
    <dbReference type="NCBI Taxonomy" id="1266666"/>
    <lineage>
        <taxon>Eukaryota</taxon>
        <taxon>Fungi</taxon>
        <taxon>Dikarya</taxon>
        <taxon>Ascomycota</taxon>
        <taxon>Saccharomycotina</taxon>
        <taxon>Saccharomycetes</taxon>
        <taxon>Saccharomycetales</taxon>
        <taxon>Saccharomycetaceae</taxon>
        <taxon>Lachancea</taxon>
    </lineage>
</organism>
<feature type="compositionally biased region" description="Basic and acidic residues" evidence="1">
    <location>
        <begin position="441"/>
        <end position="470"/>
    </location>
</feature>
<feature type="region of interest" description="Disordered" evidence="1">
    <location>
        <begin position="369"/>
        <end position="492"/>
    </location>
</feature>